<evidence type="ECO:0000256" key="1">
    <source>
        <dbReference type="ARBA" id="ARBA00001933"/>
    </source>
</evidence>
<comment type="catalytic activity">
    <reaction evidence="10">
        <text>L-leucine + 2-oxoglutarate = 4-methyl-2-oxopentanoate + L-glutamate</text>
        <dbReference type="Rhea" id="RHEA:18321"/>
        <dbReference type="ChEBI" id="CHEBI:16810"/>
        <dbReference type="ChEBI" id="CHEBI:17865"/>
        <dbReference type="ChEBI" id="CHEBI:29985"/>
        <dbReference type="ChEBI" id="CHEBI:57427"/>
        <dbReference type="EC" id="2.6.1.42"/>
    </reaction>
</comment>
<dbReference type="GO" id="GO:0052656">
    <property type="term" value="F:L-isoleucine-2-oxoglutarate transaminase activity"/>
    <property type="evidence" value="ECO:0007669"/>
    <property type="project" value="RHEA"/>
</dbReference>
<gene>
    <name evidence="13" type="primary">dat</name>
    <name evidence="13" type="ORF">ADICEAN_01939</name>
</gene>
<evidence type="ECO:0000313" key="13">
    <source>
        <dbReference type="EMBL" id="EMR02901.1"/>
    </source>
</evidence>
<comment type="cofactor">
    <cofactor evidence="1 12">
        <name>pyridoxal 5'-phosphate</name>
        <dbReference type="ChEBI" id="CHEBI:597326"/>
    </cofactor>
</comment>
<evidence type="ECO:0000256" key="3">
    <source>
        <dbReference type="ARBA" id="ARBA00004931"/>
    </source>
</evidence>
<evidence type="ECO:0000256" key="11">
    <source>
        <dbReference type="RuleBase" id="RU004106"/>
    </source>
</evidence>
<dbReference type="OrthoDB" id="9805628at2"/>
<dbReference type="Gene3D" id="3.20.10.10">
    <property type="entry name" value="D-amino Acid Aminotransferase, subunit A, domain 2"/>
    <property type="match status" value="1"/>
</dbReference>
<dbReference type="SUPFAM" id="SSF56752">
    <property type="entry name" value="D-aminoacid aminotransferase-like PLP-dependent enzymes"/>
    <property type="match status" value="1"/>
</dbReference>
<protein>
    <recommendedName>
        <fullName evidence="6">branched-chain-amino-acid transaminase</fullName>
        <ecNumber evidence="6">2.6.1.42</ecNumber>
    </recommendedName>
</protein>
<dbReference type="GO" id="GO:0046394">
    <property type="term" value="P:carboxylic acid biosynthetic process"/>
    <property type="evidence" value="ECO:0007669"/>
    <property type="project" value="UniProtKB-ARBA"/>
</dbReference>
<dbReference type="PANTHER" id="PTHR42743">
    <property type="entry name" value="AMINO-ACID AMINOTRANSFERASE"/>
    <property type="match status" value="1"/>
</dbReference>
<dbReference type="eggNOG" id="COG0115">
    <property type="taxonomic scope" value="Bacteria"/>
</dbReference>
<dbReference type="Gene3D" id="3.30.470.10">
    <property type="match status" value="1"/>
</dbReference>
<evidence type="ECO:0000313" key="14">
    <source>
        <dbReference type="Proteomes" id="UP000011910"/>
    </source>
</evidence>
<dbReference type="GO" id="GO:0008652">
    <property type="term" value="P:amino acid biosynthetic process"/>
    <property type="evidence" value="ECO:0007669"/>
    <property type="project" value="UniProtKB-ARBA"/>
</dbReference>
<dbReference type="InterPro" id="IPR043132">
    <property type="entry name" value="BCAT-like_C"/>
</dbReference>
<dbReference type="InterPro" id="IPR001544">
    <property type="entry name" value="Aminotrans_IV"/>
</dbReference>
<keyword evidence="7 12" id="KW-0663">Pyridoxal phosphate</keyword>
<dbReference type="FunFam" id="3.20.10.10:FF:000002">
    <property type="entry name" value="D-alanine aminotransferase"/>
    <property type="match status" value="1"/>
</dbReference>
<comment type="similarity">
    <text evidence="5 11">Belongs to the class-IV pyridoxal-phosphate-dependent aminotransferase family.</text>
</comment>
<accession>M7N6P4</accession>
<dbReference type="GO" id="GO:0052655">
    <property type="term" value="F:L-valine-2-oxoglutarate transaminase activity"/>
    <property type="evidence" value="ECO:0007669"/>
    <property type="project" value="RHEA"/>
</dbReference>
<dbReference type="EC" id="2.6.1.42" evidence="6"/>
<dbReference type="CDD" id="cd00449">
    <property type="entry name" value="PLPDE_IV"/>
    <property type="match status" value="1"/>
</dbReference>
<evidence type="ECO:0000256" key="8">
    <source>
        <dbReference type="ARBA" id="ARBA00048212"/>
    </source>
</evidence>
<dbReference type="PROSITE" id="PS00770">
    <property type="entry name" value="AA_TRANSFER_CLASS_4"/>
    <property type="match status" value="1"/>
</dbReference>
<keyword evidence="13" id="KW-0032">Aminotransferase</keyword>
<organism evidence="13 14">
    <name type="scientific">Cesiribacter andamanensis AMV16</name>
    <dbReference type="NCBI Taxonomy" id="1279009"/>
    <lineage>
        <taxon>Bacteria</taxon>
        <taxon>Pseudomonadati</taxon>
        <taxon>Bacteroidota</taxon>
        <taxon>Cytophagia</taxon>
        <taxon>Cytophagales</taxon>
        <taxon>Cesiribacteraceae</taxon>
        <taxon>Cesiribacter</taxon>
    </lineage>
</organism>
<name>M7N6P4_9BACT</name>
<comment type="catalytic activity">
    <reaction evidence="9">
        <text>L-isoleucine + 2-oxoglutarate = (S)-3-methyl-2-oxopentanoate + L-glutamate</text>
        <dbReference type="Rhea" id="RHEA:24801"/>
        <dbReference type="ChEBI" id="CHEBI:16810"/>
        <dbReference type="ChEBI" id="CHEBI:29985"/>
        <dbReference type="ChEBI" id="CHEBI:35146"/>
        <dbReference type="ChEBI" id="CHEBI:58045"/>
        <dbReference type="EC" id="2.6.1.42"/>
    </reaction>
</comment>
<dbReference type="STRING" id="1279009.ADICEAN_01939"/>
<evidence type="ECO:0000256" key="4">
    <source>
        <dbReference type="ARBA" id="ARBA00005072"/>
    </source>
</evidence>
<reference evidence="13 14" key="1">
    <citation type="journal article" date="2013" name="Genome Announc.">
        <title>Draft Genome Sequence of Cesiribacter andamanensis Strain AMV16T, Isolated from a Soil Sample from a Mud Volcano in the Andaman Islands, India.</title>
        <authorList>
            <person name="Shivaji S."/>
            <person name="Ara S."/>
            <person name="Begum Z."/>
            <person name="Srinivas T.N."/>
            <person name="Singh A."/>
            <person name="Kumar Pinnaka A."/>
        </authorList>
    </citation>
    <scope>NUCLEOTIDE SEQUENCE [LARGE SCALE GENOMIC DNA]</scope>
    <source>
        <strain evidence="13 14">AMV16</strain>
    </source>
</reference>
<keyword evidence="13" id="KW-0808">Transferase</keyword>
<dbReference type="PANTHER" id="PTHR42743:SF11">
    <property type="entry name" value="AMINODEOXYCHORISMATE LYASE"/>
    <property type="match status" value="1"/>
</dbReference>
<evidence type="ECO:0000256" key="9">
    <source>
        <dbReference type="ARBA" id="ARBA00048798"/>
    </source>
</evidence>
<sequence length="289" mass="32513">MHSPGPLPVNIPPARYYYFNDRIVDAHAPLLQLQDLGLFRGYAVFDFLRTQGGKPLLMERYLQRFRHSAEAMRLTLHLPDATLAELIRELIRKNGFAESGVRLLLSGGYSPDLFTPAEPNLIIRIEPYTPAPQSSYTQGARLVTDEYLREWPAVKHTNYINAIRNQPRVLAAGATEVLYHWQGQLSECSRSNLFIAKGGTLITPPLQQVLAGVTRGQVLRLARAAGIPVEERPLKLEELWQADEAFITATTKRVMPIVQIDHHTIGAGTPGPLSRHLLELWEREVEGKM</sequence>
<evidence type="ECO:0000256" key="10">
    <source>
        <dbReference type="ARBA" id="ARBA00049229"/>
    </source>
</evidence>
<comment type="pathway">
    <text evidence="2">Amino-acid biosynthesis; L-isoleucine biosynthesis; L-isoleucine from 2-oxobutanoate: step 4/4.</text>
</comment>
<proteinExistence type="inferred from homology"/>
<comment type="catalytic activity">
    <reaction evidence="8">
        <text>L-valine + 2-oxoglutarate = 3-methyl-2-oxobutanoate + L-glutamate</text>
        <dbReference type="Rhea" id="RHEA:24813"/>
        <dbReference type="ChEBI" id="CHEBI:11851"/>
        <dbReference type="ChEBI" id="CHEBI:16810"/>
        <dbReference type="ChEBI" id="CHEBI:29985"/>
        <dbReference type="ChEBI" id="CHEBI:57762"/>
        <dbReference type="EC" id="2.6.1.42"/>
    </reaction>
</comment>
<comment type="pathway">
    <text evidence="3">Amino-acid biosynthesis; L-valine biosynthesis; L-valine from pyruvate: step 4/4.</text>
</comment>
<dbReference type="GO" id="GO:0052654">
    <property type="term" value="F:L-leucine-2-oxoglutarate transaminase activity"/>
    <property type="evidence" value="ECO:0007669"/>
    <property type="project" value="RHEA"/>
</dbReference>
<evidence type="ECO:0000256" key="12">
    <source>
        <dbReference type="RuleBase" id="RU004516"/>
    </source>
</evidence>
<dbReference type="AlphaFoldDB" id="M7N6P4"/>
<evidence type="ECO:0000256" key="6">
    <source>
        <dbReference type="ARBA" id="ARBA00013053"/>
    </source>
</evidence>
<comment type="pathway">
    <text evidence="4">Amino-acid biosynthesis; L-leucine biosynthesis; L-leucine from 3-methyl-2-oxobutanoate: step 4/4.</text>
</comment>
<dbReference type="InterPro" id="IPR036038">
    <property type="entry name" value="Aminotransferase-like"/>
</dbReference>
<evidence type="ECO:0000256" key="5">
    <source>
        <dbReference type="ARBA" id="ARBA00009320"/>
    </source>
</evidence>
<evidence type="ECO:0000256" key="2">
    <source>
        <dbReference type="ARBA" id="ARBA00004824"/>
    </source>
</evidence>
<dbReference type="InterPro" id="IPR050571">
    <property type="entry name" value="Class-IV_PLP-Dep_Aminotrnsfr"/>
</dbReference>
<dbReference type="EMBL" id="AODQ01000041">
    <property type="protein sequence ID" value="EMR02901.1"/>
    <property type="molecule type" value="Genomic_DNA"/>
</dbReference>
<dbReference type="Proteomes" id="UP000011910">
    <property type="component" value="Unassembled WGS sequence"/>
</dbReference>
<dbReference type="InterPro" id="IPR018300">
    <property type="entry name" value="Aminotrans_IV_CS"/>
</dbReference>
<dbReference type="Pfam" id="PF01063">
    <property type="entry name" value="Aminotran_4"/>
    <property type="match status" value="1"/>
</dbReference>
<comment type="caution">
    <text evidence="13">The sequence shown here is derived from an EMBL/GenBank/DDBJ whole genome shotgun (WGS) entry which is preliminary data.</text>
</comment>
<keyword evidence="14" id="KW-1185">Reference proteome</keyword>
<dbReference type="InterPro" id="IPR043131">
    <property type="entry name" value="BCAT-like_N"/>
</dbReference>
<evidence type="ECO:0000256" key="7">
    <source>
        <dbReference type="ARBA" id="ARBA00022898"/>
    </source>
</evidence>